<dbReference type="SUPFAM" id="SSF48726">
    <property type="entry name" value="Immunoglobulin"/>
    <property type="match status" value="1"/>
</dbReference>
<evidence type="ECO:0000256" key="2">
    <source>
        <dbReference type="ARBA" id="ARBA00022859"/>
    </source>
</evidence>
<dbReference type="AlphaFoldDB" id="A0A668S3M0"/>
<evidence type="ECO:0000313" key="4">
    <source>
        <dbReference type="Ensembl" id="ENSOABP00000011812.2"/>
    </source>
</evidence>
<dbReference type="InterPro" id="IPR050413">
    <property type="entry name" value="TCR_beta_variable"/>
</dbReference>
<keyword evidence="2" id="KW-0391">Immunity</keyword>
<evidence type="ECO:0000259" key="3">
    <source>
        <dbReference type="PROSITE" id="PS50835"/>
    </source>
</evidence>
<evidence type="ECO:0000256" key="1">
    <source>
        <dbReference type="ARBA" id="ARBA00022729"/>
    </source>
</evidence>
<name>A0A668S3M0_OREAU</name>
<dbReference type="PANTHER" id="PTHR23268">
    <property type="entry name" value="T-CELL RECEPTOR BETA CHAIN"/>
    <property type="match status" value="1"/>
</dbReference>
<feature type="domain" description="Ig-like" evidence="3">
    <location>
        <begin position="19"/>
        <end position="124"/>
    </location>
</feature>
<dbReference type="InterPro" id="IPR036179">
    <property type="entry name" value="Ig-like_dom_sf"/>
</dbReference>
<dbReference type="Gene3D" id="2.60.40.10">
    <property type="entry name" value="Immunoglobulins"/>
    <property type="match status" value="1"/>
</dbReference>
<dbReference type="Proteomes" id="UP000472276">
    <property type="component" value="Unassembled WGS sequence"/>
</dbReference>
<dbReference type="GO" id="GO:0002376">
    <property type="term" value="P:immune system process"/>
    <property type="evidence" value="ECO:0007669"/>
    <property type="project" value="UniProtKB-KW"/>
</dbReference>
<organism evidence="4 5">
    <name type="scientific">Oreochromis aureus</name>
    <name type="common">Israeli tilapia</name>
    <name type="synonym">Chromis aureus</name>
    <dbReference type="NCBI Taxonomy" id="47969"/>
    <lineage>
        <taxon>Eukaryota</taxon>
        <taxon>Metazoa</taxon>
        <taxon>Chordata</taxon>
        <taxon>Craniata</taxon>
        <taxon>Vertebrata</taxon>
        <taxon>Euteleostomi</taxon>
        <taxon>Actinopterygii</taxon>
        <taxon>Neopterygii</taxon>
        <taxon>Teleostei</taxon>
        <taxon>Neoteleostei</taxon>
        <taxon>Acanthomorphata</taxon>
        <taxon>Ovalentaria</taxon>
        <taxon>Cichlomorphae</taxon>
        <taxon>Cichliformes</taxon>
        <taxon>Cichlidae</taxon>
        <taxon>African cichlids</taxon>
        <taxon>Pseudocrenilabrinae</taxon>
        <taxon>Oreochromini</taxon>
        <taxon>Oreochromis</taxon>
    </lineage>
</organism>
<keyword evidence="5" id="KW-1185">Reference proteome</keyword>
<dbReference type="InterPro" id="IPR013783">
    <property type="entry name" value="Ig-like_fold"/>
</dbReference>
<dbReference type="OMA" id="YSTGQDN"/>
<dbReference type="GO" id="GO:0005886">
    <property type="term" value="C:plasma membrane"/>
    <property type="evidence" value="ECO:0007669"/>
    <property type="project" value="TreeGrafter"/>
</dbReference>
<dbReference type="PROSITE" id="PS50835">
    <property type="entry name" value="IG_LIKE"/>
    <property type="match status" value="1"/>
</dbReference>
<dbReference type="Ensembl" id="ENSOABT00000012209.2">
    <property type="protein sequence ID" value="ENSOABP00000011812.2"/>
    <property type="gene ID" value="ENSOABG00000006083.2"/>
</dbReference>
<protein>
    <recommendedName>
        <fullName evidence="3">Ig-like domain-containing protein</fullName>
    </recommendedName>
</protein>
<dbReference type="GO" id="GO:0007166">
    <property type="term" value="P:cell surface receptor signaling pathway"/>
    <property type="evidence" value="ECO:0007669"/>
    <property type="project" value="TreeGrafter"/>
</dbReference>
<dbReference type="InterPro" id="IPR013106">
    <property type="entry name" value="Ig_V-set"/>
</dbReference>
<reference evidence="4" key="1">
    <citation type="submission" date="2025-08" db="UniProtKB">
        <authorList>
            <consortium name="Ensembl"/>
        </authorList>
    </citation>
    <scope>IDENTIFICATION</scope>
</reference>
<sequence length="169" mass="19424">MNDSSTYYCAASHSDTHRPDTHTNSKCVCHTSHITGRAFIFSHEGTTNVTLDCKQDDNQYYYMYWYRQSSNGKLELVTFSSGQTSRNIEAPFEKSKYTMSRPSMLEATLQIHPVAAEDTALYYCASSIAQWLRKHLQLNNNLTGRKNWKIRGRWINVKADVLNSKSPIK</sequence>
<dbReference type="InterPro" id="IPR007110">
    <property type="entry name" value="Ig-like_dom"/>
</dbReference>
<keyword evidence="1" id="KW-0732">Signal</keyword>
<accession>A0A668S3M0</accession>
<proteinExistence type="predicted"/>
<evidence type="ECO:0000313" key="5">
    <source>
        <dbReference type="Proteomes" id="UP000472276"/>
    </source>
</evidence>
<dbReference type="PANTHER" id="PTHR23268:SF28">
    <property type="entry name" value="T CELL RECEPTOR BETA VARIABLE 19"/>
    <property type="match status" value="1"/>
</dbReference>
<reference evidence="4" key="2">
    <citation type="submission" date="2025-09" db="UniProtKB">
        <authorList>
            <consortium name="Ensembl"/>
        </authorList>
    </citation>
    <scope>IDENTIFICATION</scope>
</reference>
<dbReference type="SMART" id="SM00406">
    <property type="entry name" value="IGv"/>
    <property type="match status" value="1"/>
</dbReference>
<dbReference type="Pfam" id="PF07686">
    <property type="entry name" value="V-set"/>
    <property type="match status" value="1"/>
</dbReference>